<dbReference type="PIRSF" id="PIRSF006431">
    <property type="entry name" value="Pept_S33"/>
    <property type="match status" value="1"/>
</dbReference>
<evidence type="ECO:0000256" key="4">
    <source>
        <dbReference type="ARBA" id="ARBA00022438"/>
    </source>
</evidence>
<comment type="caution">
    <text evidence="11">The sequence shown here is derived from an EMBL/GenBank/DDBJ whole genome shotgun (WGS) entry which is preliminary data.</text>
</comment>
<dbReference type="Gene3D" id="3.40.50.1820">
    <property type="entry name" value="alpha/beta hydrolase"/>
    <property type="match status" value="1"/>
</dbReference>
<evidence type="ECO:0000256" key="6">
    <source>
        <dbReference type="ARBA" id="ARBA00022670"/>
    </source>
</evidence>
<evidence type="ECO:0000256" key="5">
    <source>
        <dbReference type="ARBA" id="ARBA00022490"/>
    </source>
</evidence>
<keyword evidence="4 8" id="KW-0031">Aminopeptidase</keyword>
<evidence type="ECO:0000256" key="9">
    <source>
        <dbReference type="RuleBase" id="RU003421"/>
    </source>
</evidence>
<reference evidence="11 12" key="1">
    <citation type="submission" date="2022-06" db="EMBL/GenBank/DDBJ databases">
        <title>Genomic Encyclopedia of Archaeal and Bacterial Type Strains, Phase II (KMG-II): from individual species to whole genera.</title>
        <authorList>
            <person name="Goeker M."/>
        </authorList>
    </citation>
    <scope>NUCLEOTIDE SEQUENCE [LARGE SCALE GENOMIC DNA]</scope>
    <source>
        <strain evidence="11 12">DSM 40477</strain>
    </source>
</reference>
<evidence type="ECO:0000256" key="8">
    <source>
        <dbReference type="PIRNR" id="PIRNR006431"/>
    </source>
</evidence>
<dbReference type="Proteomes" id="UP001205311">
    <property type="component" value="Unassembled WGS sequence"/>
</dbReference>
<dbReference type="PRINTS" id="PR00793">
    <property type="entry name" value="PROAMNOPTASE"/>
</dbReference>
<keyword evidence="12" id="KW-1185">Reference proteome</keyword>
<evidence type="ECO:0000256" key="3">
    <source>
        <dbReference type="ARBA" id="ARBA00010088"/>
    </source>
</evidence>
<feature type="domain" description="AB hydrolase-1" evidence="10">
    <location>
        <begin position="38"/>
        <end position="300"/>
    </location>
</feature>
<evidence type="ECO:0000259" key="10">
    <source>
        <dbReference type="Pfam" id="PF00561"/>
    </source>
</evidence>
<dbReference type="InterPro" id="IPR029058">
    <property type="entry name" value="AB_hydrolase_fold"/>
</dbReference>
<name>A0ABT1HUT2_STRSD</name>
<comment type="similarity">
    <text evidence="3 8 9">Belongs to the peptidase S33 family.</text>
</comment>
<protein>
    <recommendedName>
        <fullName evidence="8 9">Proline iminopeptidase</fullName>
        <shortName evidence="8">PIP</shortName>
        <ecNumber evidence="8 9">3.4.11.5</ecNumber>
    </recommendedName>
    <alternativeName>
        <fullName evidence="8">Prolyl aminopeptidase</fullName>
    </alternativeName>
</protein>
<dbReference type="InterPro" id="IPR000073">
    <property type="entry name" value="AB_hydrolase_1"/>
</dbReference>
<evidence type="ECO:0000313" key="11">
    <source>
        <dbReference type="EMBL" id="MCP2259276.1"/>
    </source>
</evidence>
<dbReference type="PRINTS" id="PR00111">
    <property type="entry name" value="ABHYDROLASE"/>
</dbReference>
<dbReference type="PANTHER" id="PTHR43722:SF1">
    <property type="entry name" value="PROLINE IMINOPEPTIDASE"/>
    <property type="match status" value="1"/>
</dbReference>
<organism evidence="11 12">
    <name type="scientific">Streptoalloteichus tenebrarius (strain ATCC 17920 / DSM 40477 / JCM 4838 / CBS 697.72 / NBRC 16177 / NCIMB 11028 / NRRL B-12390 / A12253. 1 / ISP 5477)</name>
    <name type="common">Streptomyces tenebrarius</name>
    <dbReference type="NCBI Taxonomy" id="1933"/>
    <lineage>
        <taxon>Bacteria</taxon>
        <taxon>Bacillati</taxon>
        <taxon>Actinomycetota</taxon>
        <taxon>Actinomycetes</taxon>
        <taxon>Pseudonocardiales</taxon>
        <taxon>Pseudonocardiaceae</taxon>
        <taxon>Streptoalloteichus</taxon>
    </lineage>
</organism>
<dbReference type="EMBL" id="JAMTCP010000015">
    <property type="protein sequence ID" value="MCP2259276.1"/>
    <property type="molecule type" value="Genomic_DNA"/>
</dbReference>
<evidence type="ECO:0000256" key="7">
    <source>
        <dbReference type="ARBA" id="ARBA00022801"/>
    </source>
</evidence>
<keyword evidence="6 8" id="KW-0645">Protease</keyword>
<gene>
    <name evidence="11" type="ORF">LX15_002977</name>
</gene>
<dbReference type="RefSeq" id="WP_253670177.1">
    <property type="nucleotide sequence ID" value="NZ_JAMTCP010000015.1"/>
</dbReference>
<sequence>MADRYDVTDPYDTGYLDTGDGNQVYYEVYGNPDGKPAVIVHGGPGAGMPKGTKRSFDPQRYRIIQFDQRNCGRSTPHASDPAADMSLNTTEHLLADIERLRAHLGVGRWLMFGGSWGATLALAYAQRHPDHVSELLLVSAMVTSPSAVDWLYRGVGQFFPEAWDRFRQGVPDSERDGDLVMAYSRLMENPDVEVRSRAALDWLRWEDAVISMEVNGTPGAYSNRAGDEQIAFVRICAHIFAHRGWLEEGTLIRDAGKLAGIPGVLIHGRQDMGCPVQRVWELARRWPNARLVVIEDAGHTGNAAFGRELRKALDEFADRP</sequence>
<keyword evidence="7 8" id="KW-0378">Hydrolase</keyword>
<evidence type="ECO:0000313" key="12">
    <source>
        <dbReference type="Proteomes" id="UP001205311"/>
    </source>
</evidence>
<dbReference type="SUPFAM" id="SSF53474">
    <property type="entry name" value="alpha/beta-Hydrolases"/>
    <property type="match status" value="1"/>
</dbReference>
<dbReference type="NCBIfam" id="TIGR01249">
    <property type="entry name" value="pro_imino_pep_1"/>
    <property type="match status" value="1"/>
</dbReference>
<keyword evidence="5 8" id="KW-0963">Cytoplasm</keyword>
<dbReference type="InterPro" id="IPR005944">
    <property type="entry name" value="Pro_iminopeptidase"/>
</dbReference>
<comment type="catalytic activity">
    <reaction evidence="1 8 9">
        <text>Release of N-terminal proline from a peptide.</text>
        <dbReference type="EC" id="3.4.11.5"/>
    </reaction>
</comment>
<dbReference type="Pfam" id="PF00561">
    <property type="entry name" value="Abhydrolase_1"/>
    <property type="match status" value="1"/>
</dbReference>
<comment type="subcellular location">
    <subcellularLocation>
        <location evidence="2 8">Cytoplasm</location>
    </subcellularLocation>
</comment>
<proteinExistence type="inferred from homology"/>
<evidence type="ECO:0000256" key="2">
    <source>
        <dbReference type="ARBA" id="ARBA00004496"/>
    </source>
</evidence>
<dbReference type="PANTHER" id="PTHR43722">
    <property type="entry name" value="PROLINE IMINOPEPTIDASE"/>
    <property type="match status" value="1"/>
</dbReference>
<evidence type="ECO:0000256" key="1">
    <source>
        <dbReference type="ARBA" id="ARBA00001585"/>
    </source>
</evidence>
<dbReference type="EC" id="3.4.11.5" evidence="8 9"/>
<dbReference type="InterPro" id="IPR002410">
    <property type="entry name" value="Peptidase_S33"/>
</dbReference>
<accession>A0ABT1HUT2</accession>